<evidence type="ECO:0000259" key="8">
    <source>
        <dbReference type="Pfam" id="PF14322"/>
    </source>
</evidence>
<evidence type="ECO:0000256" key="1">
    <source>
        <dbReference type="ARBA" id="ARBA00004442"/>
    </source>
</evidence>
<dbReference type="InterPro" id="IPR012944">
    <property type="entry name" value="SusD_RagB_dom"/>
</dbReference>
<feature type="domain" description="RagB/SusD" evidence="7">
    <location>
        <begin position="349"/>
        <end position="519"/>
    </location>
</feature>
<evidence type="ECO:0000256" key="4">
    <source>
        <dbReference type="ARBA" id="ARBA00023136"/>
    </source>
</evidence>
<evidence type="ECO:0000313" key="14">
    <source>
        <dbReference type="Proteomes" id="UP000437446"/>
    </source>
</evidence>
<accession>A0A3R6JVC3</accession>
<dbReference type="GeneID" id="93409419"/>
<dbReference type="SUPFAM" id="SSF48452">
    <property type="entry name" value="TPR-like"/>
    <property type="match status" value="1"/>
</dbReference>
<dbReference type="Pfam" id="PF14322">
    <property type="entry name" value="SusD-like_3"/>
    <property type="match status" value="1"/>
</dbReference>
<gene>
    <name evidence="11" type="ORF">DW828_03195</name>
    <name evidence="10" type="ORF">DXB61_03475</name>
    <name evidence="9" type="ORF">GMD66_02800</name>
</gene>
<dbReference type="InterPro" id="IPR033985">
    <property type="entry name" value="SusD-like_N"/>
</dbReference>
<evidence type="ECO:0000313" key="10">
    <source>
        <dbReference type="EMBL" id="RGN53234.1"/>
    </source>
</evidence>
<evidence type="ECO:0000313" key="12">
    <source>
        <dbReference type="Proteomes" id="UP000261088"/>
    </source>
</evidence>
<comment type="similarity">
    <text evidence="2">Belongs to the SusD family.</text>
</comment>
<dbReference type="CDD" id="cd08977">
    <property type="entry name" value="SusD"/>
    <property type="match status" value="1"/>
</dbReference>
<dbReference type="Proteomes" id="UP000286260">
    <property type="component" value="Unassembled WGS sequence"/>
</dbReference>
<feature type="domain" description="SusD-like N-terminal" evidence="8">
    <location>
        <begin position="20"/>
        <end position="231"/>
    </location>
</feature>
<dbReference type="GO" id="GO:0009279">
    <property type="term" value="C:cell outer membrane"/>
    <property type="evidence" value="ECO:0007669"/>
    <property type="project" value="UniProtKB-SubCell"/>
</dbReference>
<dbReference type="InterPro" id="IPR011990">
    <property type="entry name" value="TPR-like_helical_dom_sf"/>
</dbReference>
<dbReference type="EMBL" id="QSII01000003">
    <property type="protein sequence ID" value="RHC88951.1"/>
    <property type="molecule type" value="Genomic_DNA"/>
</dbReference>
<reference evidence="12 13" key="1">
    <citation type="submission" date="2018-08" db="EMBL/GenBank/DDBJ databases">
        <title>A genome reference for cultivated species of the human gut microbiota.</title>
        <authorList>
            <person name="Zou Y."/>
            <person name="Xue W."/>
            <person name="Luo G."/>
        </authorList>
    </citation>
    <scope>NUCLEOTIDE SEQUENCE [LARGE SCALE GENOMIC DNA]</scope>
    <source>
        <strain evidence="11 13">AM34-17</strain>
        <strain evidence="10 12">OM05-11AA</strain>
    </source>
</reference>
<evidence type="ECO:0000256" key="6">
    <source>
        <dbReference type="SAM" id="SignalP"/>
    </source>
</evidence>
<reference evidence="9 14" key="2">
    <citation type="journal article" date="2019" name="Nat. Med.">
        <title>A library of human gut bacterial isolates paired with longitudinal multiomics data enables mechanistic microbiome research.</title>
        <authorList>
            <person name="Poyet M."/>
            <person name="Groussin M."/>
            <person name="Gibbons S.M."/>
            <person name="Avila-Pacheco J."/>
            <person name="Jiang X."/>
            <person name="Kearney S.M."/>
            <person name="Perrotta A.R."/>
            <person name="Berdy B."/>
            <person name="Zhao S."/>
            <person name="Lieberman T.D."/>
            <person name="Swanson P.K."/>
            <person name="Smith M."/>
            <person name="Roesemann S."/>
            <person name="Alexander J.E."/>
            <person name="Rich S.A."/>
            <person name="Livny J."/>
            <person name="Vlamakis H."/>
            <person name="Clish C."/>
            <person name="Bullock K."/>
            <person name="Deik A."/>
            <person name="Scott J."/>
            <person name="Pierce K.A."/>
            <person name="Xavier R.J."/>
            <person name="Alm E.J."/>
        </authorList>
    </citation>
    <scope>NUCLEOTIDE SEQUENCE [LARGE SCALE GENOMIC DNA]</scope>
    <source>
        <strain evidence="9 14">BIOML-A25</strain>
    </source>
</reference>
<dbReference type="Pfam" id="PF07980">
    <property type="entry name" value="SusD_RagB"/>
    <property type="match status" value="1"/>
</dbReference>
<feature type="chain" id="PRO_5043187890" evidence="6">
    <location>
        <begin position="19"/>
        <end position="522"/>
    </location>
</feature>
<evidence type="ECO:0000256" key="3">
    <source>
        <dbReference type="ARBA" id="ARBA00022729"/>
    </source>
</evidence>
<dbReference type="EMBL" id="WNCR01000001">
    <property type="protein sequence ID" value="MTU28163.1"/>
    <property type="molecule type" value="Genomic_DNA"/>
</dbReference>
<evidence type="ECO:0000313" key="9">
    <source>
        <dbReference type="EMBL" id="MTU28163.1"/>
    </source>
</evidence>
<evidence type="ECO:0000259" key="7">
    <source>
        <dbReference type="Pfam" id="PF07980"/>
    </source>
</evidence>
<dbReference type="AlphaFoldDB" id="A0A3R6JVC3"/>
<protein>
    <submittedName>
        <fullName evidence="9">RagB/SusD family nutrient uptake outer membrane protein</fullName>
    </submittedName>
</protein>
<dbReference type="Proteomes" id="UP000437446">
    <property type="component" value="Unassembled WGS sequence"/>
</dbReference>
<keyword evidence="3 6" id="KW-0732">Signal</keyword>
<dbReference type="EMBL" id="QSUP01000003">
    <property type="protein sequence ID" value="RGN53234.1"/>
    <property type="molecule type" value="Genomic_DNA"/>
</dbReference>
<dbReference type="Gene3D" id="1.25.40.390">
    <property type="match status" value="1"/>
</dbReference>
<comment type="subcellular location">
    <subcellularLocation>
        <location evidence="1">Cell outer membrane</location>
    </subcellularLocation>
</comment>
<evidence type="ECO:0000313" key="11">
    <source>
        <dbReference type="EMBL" id="RHC88951.1"/>
    </source>
</evidence>
<keyword evidence="4" id="KW-0472">Membrane</keyword>
<dbReference type="RefSeq" id="WP_005644666.1">
    <property type="nucleotide sequence ID" value="NZ_BAABZJ010000001.1"/>
</dbReference>
<organism evidence="9 14">
    <name type="scientific">Parabacteroides merdae</name>
    <dbReference type="NCBI Taxonomy" id="46503"/>
    <lineage>
        <taxon>Bacteria</taxon>
        <taxon>Pseudomonadati</taxon>
        <taxon>Bacteroidota</taxon>
        <taxon>Bacteroidia</taxon>
        <taxon>Bacteroidales</taxon>
        <taxon>Tannerellaceae</taxon>
        <taxon>Parabacteroides</taxon>
    </lineage>
</organism>
<evidence type="ECO:0000313" key="13">
    <source>
        <dbReference type="Proteomes" id="UP000286260"/>
    </source>
</evidence>
<evidence type="ECO:0000256" key="2">
    <source>
        <dbReference type="ARBA" id="ARBA00006275"/>
    </source>
</evidence>
<comment type="caution">
    <text evidence="9">The sequence shown here is derived from an EMBL/GenBank/DDBJ whole genome shotgun (WGS) entry which is preliminary data.</text>
</comment>
<sequence>MKKIYLLFVLSVLCMSCSDDFISKNPPSDLNSEGFYKTETDMNQAVLSAYANLRSLYNQTYVRLGEIRSDNTTYSWLSGNPANEKGIDEFSSPLLPENNFLASCWDDSYKTILRCNIVIGRIENIEFKSEVLKAQYTAEARFLRALIYFYLNRIFGGYGVNGELLGAIKVDREITQTEAYDMGRVSLQEMYDLIIQDLKYAESNLPESYGSTDIGRVTKGGATALLGKVYMTMAGYPLNKGEEYYKLAIDQFKSVIGNSRYSLVPTYKDLFEVSNKNTSESLFEVQYKKGTQGGATGSPWNNNFAPRFSDKEVVLVGDKGGENSPTQDMSNAYEVGDPRKYVSMRDGWTNAKTGAWENEKYVCKYYDVSTSGSDNDNNWIELRLADIYLLYAEALVRTNGDKQTAIDYVNKIRERARNTPGDPDITPAADLLRDYTLSDFSTSNDLLLAIEKERRVELAFENHRWFDLVRTGRAKDVMTAEQKFDGYSDFTWSDDALAYPIPMTVMQSNPGKIIQNKGYTQL</sequence>
<keyword evidence="5" id="KW-0998">Cell outer membrane</keyword>
<proteinExistence type="inferred from homology"/>
<dbReference type="Proteomes" id="UP000261088">
    <property type="component" value="Unassembled WGS sequence"/>
</dbReference>
<name>A0A3R6JVC3_9BACT</name>
<feature type="signal peptide" evidence="6">
    <location>
        <begin position="1"/>
        <end position="18"/>
    </location>
</feature>
<evidence type="ECO:0000256" key="5">
    <source>
        <dbReference type="ARBA" id="ARBA00023237"/>
    </source>
</evidence>